<reference evidence="2 3" key="1">
    <citation type="journal article" date="2013" name="PLoS ONE">
        <title>Predicting the Proteins of Angomonas deanei, Strigomonas culicis and Their Respective Endosymbionts Reveals New Aspects of the Trypanosomatidae Family.</title>
        <authorList>
            <person name="Motta M.C."/>
            <person name="Martins A.C."/>
            <person name="de Souza S.S."/>
            <person name="Catta-Preta C.M."/>
            <person name="Silva R."/>
            <person name="Klein C.C."/>
            <person name="de Almeida L.G."/>
            <person name="de Lima Cunha O."/>
            <person name="Ciapina L.P."/>
            <person name="Brocchi M."/>
            <person name="Colabardini A.C."/>
            <person name="de Araujo Lima B."/>
            <person name="Machado C.R."/>
            <person name="de Almeida Soares C.M."/>
            <person name="Probst C.M."/>
            <person name="de Menezes C.B."/>
            <person name="Thompson C.E."/>
            <person name="Bartholomeu D.C."/>
            <person name="Gradia D.F."/>
            <person name="Pavoni D.P."/>
            <person name="Grisard E.C."/>
            <person name="Fantinatti-Garboggini F."/>
            <person name="Marchini F.K."/>
            <person name="Rodrigues-Luiz G.F."/>
            <person name="Wagner G."/>
            <person name="Goldman G.H."/>
            <person name="Fietto J.L."/>
            <person name="Elias M.C."/>
            <person name="Goldman M.H."/>
            <person name="Sagot M.F."/>
            <person name="Pereira M."/>
            <person name="Stoco P.H."/>
            <person name="de Mendonca-Neto R.P."/>
            <person name="Teixeira S.M."/>
            <person name="Maciel T.E."/>
            <person name="de Oliveira Mendes T.A."/>
            <person name="Urmenyi T.P."/>
            <person name="de Souza W."/>
            <person name="Schenkman S."/>
            <person name="de Vasconcelos A.T."/>
        </authorList>
    </citation>
    <scope>NUCLEOTIDE SEQUENCE [LARGE SCALE GENOMIC DNA]</scope>
</reference>
<gene>
    <name evidence="2" type="ORF">STCU_05911</name>
</gene>
<name>S9UEK5_9TRYP</name>
<accession>S9UEK5</accession>
<proteinExistence type="predicted"/>
<feature type="transmembrane region" description="Helical" evidence="1">
    <location>
        <begin position="131"/>
        <end position="151"/>
    </location>
</feature>
<evidence type="ECO:0000256" key="1">
    <source>
        <dbReference type="SAM" id="Phobius"/>
    </source>
</evidence>
<organism evidence="2 3">
    <name type="scientific">Strigomonas culicis</name>
    <dbReference type="NCBI Taxonomy" id="28005"/>
    <lineage>
        <taxon>Eukaryota</taxon>
        <taxon>Discoba</taxon>
        <taxon>Euglenozoa</taxon>
        <taxon>Kinetoplastea</taxon>
        <taxon>Metakinetoplastina</taxon>
        <taxon>Trypanosomatida</taxon>
        <taxon>Trypanosomatidae</taxon>
        <taxon>Strigomonadinae</taxon>
        <taxon>Strigomonas</taxon>
    </lineage>
</organism>
<dbReference type="AlphaFoldDB" id="S9UEK5"/>
<dbReference type="Proteomes" id="UP000015354">
    <property type="component" value="Unassembled WGS sequence"/>
</dbReference>
<evidence type="ECO:0000313" key="3">
    <source>
        <dbReference type="Proteomes" id="UP000015354"/>
    </source>
</evidence>
<dbReference type="EMBL" id="ATMH01005911">
    <property type="protein sequence ID" value="EPY27119.1"/>
    <property type="molecule type" value="Genomic_DNA"/>
</dbReference>
<keyword evidence="3" id="KW-1185">Reference proteome</keyword>
<keyword evidence="2" id="KW-0687">Ribonucleoprotein</keyword>
<sequence length="194" mass="19976">MKHHLLLNGLRGEALEGRHRHVGDDGVEVLALATLGGLRVAVHAHAHAAGDTLHALVPDVRVQGRVDAVILGLHELGHEGLDALDGQGRALVEGLLLEQLRQVDGRLHGHVVRLAAGARAQGRAGRATNTGVLGGVADAVVLLALLVAHLGEHALPALVVAVLAALHGLLAALGHSLALLLADGLDGRHVYARC</sequence>
<keyword evidence="2" id="KW-0689">Ribosomal protein</keyword>
<dbReference type="GO" id="GO:0005840">
    <property type="term" value="C:ribosome"/>
    <property type="evidence" value="ECO:0007669"/>
    <property type="project" value="UniProtKB-KW"/>
</dbReference>
<keyword evidence="1" id="KW-0812">Transmembrane</keyword>
<feature type="transmembrane region" description="Helical" evidence="1">
    <location>
        <begin position="157"/>
        <end position="182"/>
    </location>
</feature>
<comment type="caution">
    <text evidence="2">The sequence shown here is derived from an EMBL/GenBank/DDBJ whole genome shotgun (WGS) entry which is preliminary data.</text>
</comment>
<keyword evidence="1" id="KW-1133">Transmembrane helix</keyword>
<evidence type="ECO:0000313" key="2">
    <source>
        <dbReference type="EMBL" id="EPY27119.1"/>
    </source>
</evidence>
<protein>
    <submittedName>
        <fullName evidence="2">Large subunit ribosomal protein L31e</fullName>
    </submittedName>
</protein>
<keyword evidence="1" id="KW-0472">Membrane</keyword>